<proteinExistence type="predicted"/>
<dbReference type="GO" id="GO:0016020">
    <property type="term" value="C:membrane"/>
    <property type="evidence" value="ECO:0007669"/>
    <property type="project" value="UniProtKB-SubCell"/>
</dbReference>
<feature type="transmembrane region" description="Helical" evidence="8">
    <location>
        <begin position="72"/>
        <end position="93"/>
    </location>
</feature>
<feature type="compositionally biased region" description="Basic and acidic residues" evidence="7">
    <location>
        <begin position="249"/>
        <end position="259"/>
    </location>
</feature>
<protein>
    <submittedName>
        <fullName evidence="9">Auxin Efflux Carrier family protein</fullName>
    </submittedName>
</protein>
<keyword evidence="3" id="KW-1003">Cell membrane</keyword>
<sequence length="443" mass="50057">MGDADFNYLDTFQTGLCSMFLVAIGYLCGKLKYFSINDALYLKKAMLMFCLSSLVFRQIALNQLSYRIWSPFINGILVQASFHIIYAIVCLVFPFKSKIGRYMTLIYSTCCTSYVGYGIPLTQFVFGEEYAFIPTLLSLVHHVFLIPFHTYFIFHLDKIRRGENPIQRNNNDAHSDIPSDVSSRSQNSLNSESGSINDQFDPTNQKLPHENSEDNEESALEGGIDESKNPTPIIKIPENELNANGNSHDNCEQKERENIEEVSTSSSENSPKQISLHVEESSEPKTAKQSKSMQLLFQIVTPVNVCAILGIIWSAIGWEFPIFLENFTKNLSICVVGLRLFTTGVFMHENPFCGGPIPEVIVYLLLHFILLPLVSLFWCWVCKVESSITKICVIVNAMPNEFVGYVLSLNSGYGMKAASYTFFWSNIIGLPFMLLWVIAFNEI</sequence>
<keyword evidence="10" id="KW-1185">Reference proteome</keyword>
<keyword evidence="4 8" id="KW-0812">Transmembrane</keyword>
<dbReference type="VEuPathDB" id="TrichDB:TRFO_41040"/>
<dbReference type="RefSeq" id="XP_068370521.1">
    <property type="nucleotide sequence ID" value="XM_068513553.1"/>
</dbReference>
<dbReference type="Proteomes" id="UP000179807">
    <property type="component" value="Unassembled WGS sequence"/>
</dbReference>
<feature type="compositionally biased region" description="Polar residues" evidence="7">
    <location>
        <begin position="196"/>
        <end position="206"/>
    </location>
</feature>
<evidence type="ECO:0000256" key="6">
    <source>
        <dbReference type="ARBA" id="ARBA00023136"/>
    </source>
</evidence>
<feature type="transmembrane region" description="Helical" evidence="8">
    <location>
        <begin position="360"/>
        <end position="381"/>
    </location>
</feature>
<keyword evidence="2" id="KW-0813">Transport</keyword>
<evidence type="ECO:0000256" key="4">
    <source>
        <dbReference type="ARBA" id="ARBA00022692"/>
    </source>
</evidence>
<evidence type="ECO:0000313" key="10">
    <source>
        <dbReference type="Proteomes" id="UP000179807"/>
    </source>
</evidence>
<feature type="region of interest" description="Disordered" evidence="7">
    <location>
        <begin position="165"/>
        <end position="284"/>
    </location>
</feature>
<dbReference type="PANTHER" id="PTHR36838">
    <property type="entry name" value="AUXIN EFFLUX CARRIER FAMILY PROTEIN"/>
    <property type="match status" value="1"/>
</dbReference>
<evidence type="ECO:0000256" key="2">
    <source>
        <dbReference type="ARBA" id="ARBA00022448"/>
    </source>
</evidence>
<feature type="compositionally biased region" description="Polar residues" evidence="7">
    <location>
        <begin position="261"/>
        <end position="273"/>
    </location>
</feature>
<comment type="subcellular location">
    <subcellularLocation>
        <location evidence="1">Membrane</location>
        <topology evidence="1">Multi-pass membrane protein</topology>
    </subcellularLocation>
</comment>
<evidence type="ECO:0000256" key="3">
    <source>
        <dbReference type="ARBA" id="ARBA00022475"/>
    </source>
</evidence>
<feature type="transmembrane region" description="Helical" evidence="8">
    <location>
        <begin position="420"/>
        <end position="440"/>
    </location>
</feature>
<dbReference type="InterPro" id="IPR004776">
    <property type="entry name" value="Mem_transp_PIN-like"/>
</dbReference>
<feature type="transmembrane region" description="Helical" evidence="8">
    <location>
        <begin position="105"/>
        <end position="126"/>
    </location>
</feature>
<name>A0A1J4L1J3_9EUKA</name>
<keyword evidence="5 8" id="KW-1133">Transmembrane helix</keyword>
<feature type="compositionally biased region" description="Low complexity" evidence="7">
    <location>
        <begin position="179"/>
        <end position="195"/>
    </location>
</feature>
<dbReference type="PANTHER" id="PTHR36838:SF1">
    <property type="entry name" value="SLR1864 PROTEIN"/>
    <property type="match status" value="1"/>
</dbReference>
<feature type="transmembrane region" description="Helical" evidence="8">
    <location>
        <begin position="41"/>
        <end position="60"/>
    </location>
</feature>
<evidence type="ECO:0000256" key="1">
    <source>
        <dbReference type="ARBA" id="ARBA00004141"/>
    </source>
</evidence>
<evidence type="ECO:0000256" key="5">
    <source>
        <dbReference type="ARBA" id="ARBA00022989"/>
    </source>
</evidence>
<dbReference type="OrthoDB" id="10648789at2759"/>
<evidence type="ECO:0000256" key="8">
    <source>
        <dbReference type="SAM" id="Phobius"/>
    </source>
</evidence>
<dbReference type="GO" id="GO:0055085">
    <property type="term" value="P:transmembrane transport"/>
    <property type="evidence" value="ECO:0007669"/>
    <property type="project" value="InterPro"/>
</dbReference>
<evidence type="ECO:0000313" key="9">
    <source>
        <dbReference type="EMBL" id="OHT17385.1"/>
    </source>
</evidence>
<feature type="transmembrane region" description="Helical" evidence="8">
    <location>
        <begin position="12"/>
        <end position="29"/>
    </location>
</feature>
<keyword evidence="6 8" id="KW-0472">Membrane</keyword>
<feature type="transmembrane region" description="Helical" evidence="8">
    <location>
        <begin position="295"/>
        <end position="316"/>
    </location>
</feature>
<dbReference type="Pfam" id="PF03547">
    <property type="entry name" value="Mem_trans"/>
    <property type="match status" value="1"/>
</dbReference>
<organism evidence="9 10">
    <name type="scientific">Tritrichomonas foetus</name>
    <dbReference type="NCBI Taxonomy" id="1144522"/>
    <lineage>
        <taxon>Eukaryota</taxon>
        <taxon>Metamonada</taxon>
        <taxon>Parabasalia</taxon>
        <taxon>Tritrichomonadida</taxon>
        <taxon>Tritrichomonadidae</taxon>
        <taxon>Tritrichomonas</taxon>
    </lineage>
</organism>
<gene>
    <name evidence="9" type="ORF">TRFO_41040</name>
</gene>
<dbReference type="EMBL" id="MLAK01000007">
    <property type="protein sequence ID" value="OHT17385.1"/>
    <property type="molecule type" value="Genomic_DNA"/>
</dbReference>
<dbReference type="GeneID" id="94848257"/>
<feature type="transmembrane region" description="Helical" evidence="8">
    <location>
        <begin position="132"/>
        <end position="154"/>
    </location>
</feature>
<dbReference type="AlphaFoldDB" id="A0A1J4L1J3"/>
<comment type="caution">
    <text evidence="9">The sequence shown here is derived from an EMBL/GenBank/DDBJ whole genome shotgun (WGS) entry which is preliminary data.</text>
</comment>
<reference evidence="9" key="1">
    <citation type="submission" date="2016-10" db="EMBL/GenBank/DDBJ databases">
        <authorList>
            <person name="Benchimol M."/>
            <person name="Almeida L.G."/>
            <person name="Vasconcelos A.T."/>
            <person name="Perreira-Neves A."/>
            <person name="Rosa I.A."/>
            <person name="Tasca T."/>
            <person name="Bogo M.R."/>
            <person name="de Souza W."/>
        </authorList>
    </citation>
    <scope>NUCLEOTIDE SEQUENCE [LARGE SCALE GENOMIC DNA]</scope>
    <source>
        <strain evidence="9">K</strain>
    </source>
</reference>
<accession>A0A1J4L1J3</accession>
<evidence type="ECO:0000256" key="7">
    <source>
        <dbReference type="SAM" id="MobiDB-lite"/>
    </source>
</evidence>